<dbReference type="EMBL" id="MT142862">
    <property type="protein sequence ID" value="QJA89684.1"/>
    <property type="molecule type" value="Genomic_DNA"/>
</dbReference>
<reference evidence="3" key="1">
    <citation type="submission" date="2020-03" db="EMBL/GenBank/DDBJ databases">
        <title>The deep terrestrial virosphere.</title>
        <authorList>
            <person name="Holmfeldt K."/>
            <person name="Nilsson E."/>
            <person name="Simone D."/>
            <person name="Lopez-Fernandez M."/>
            <person name="Wu X."/>
            <person name="de Brujin I."/>
            <person name="Lundin D."/>
            <person name="Andersson A."/>
            <person name="Bertilsson S."/>
            <person name="Dopson M."/>
        </authorList>
    </citation>
    <scope>NUCLEOTIDE SEQUENCE</scope>
    <source>
        <strain evidence="2">MM415A01072</strain>
        <strain evidence="3">MM415B02516</strain>
    </source>
</reference>
<feature type="region of interest" description="Disordered" evidence="1">
    <location>
        <begin position="66"/>
        <end position="123"/>
    </location>
</feature>
<feature type="compositionally biased region" description="Gly residues" evidence="1">
    <location>
        <begin position="85"/>
        <end position="94"/>
    </location>
</feature>
<gene>
    <name evidence="2" type="ORF">MM415A01072_0003</name>
    <name evidence="3" type="ORF">MM415B02516_0003</name>
</gene>
<accession>A0A6M3L8E2</accession>
<evidence type="ECO:0000313" key="2">
    <source>
        <dbReference type="EMBL" id="QJA78416.1"/>
    </source>
</evidence>
<feature type="compositionally biased region" description="Basic and acidic residues" evidence="1">
    <location>
        <begin position="106"/>
        <end position="123"/>
    </location>
</feature>
<evidence type="ECO:0000256" key="1">
    <source>
        <dbReference type="SAM" id="MobiDB-lite"/>
    </source>
</evidence>
<feature type="compositionally biased region" description="Acidic residues" evidence="1">
    <location>
        <begin position="66"/>
        <end position="79"/>
    </location>
</feature>
<protein>
    <submittedName>
        <fullName evidence="3">Uncharacterized protein</fullName>
    </submittedName>
</protein>
<name>A0A6M3L8E2_9ZZZZ</name>
<proteinExistence type="predicted"/>
<organism evidence="3">
    <name type="scientific">viral metagenome</name>
    <dbReference type="NCBI Taxonomy" id="1070528"/>
    <lineage>
        <taxon>unclassified sequences</taxon>
        <taxon>metagenomes</taxon>
        <taxon>organismal metagenomes</taxon>
    </lineage>
</organism>
<dbReference type="EMBL" id="MT142336">
    <property type="protein sequence ID" value="QJA78416.1"/>
    <property type="molecule type" value="Genomic_DNA"/>
</dbReference>
<dbReference type="AlphaFoldDB" id="A0A6M3L8E2"/>
<evidence type="ECO:0000313" key="3">
    <source>
        <dbReference type="EMBL" id="QJA89684.1"/>
    </source>
</evidence>
<sequence length="123" mass="13360">MLVKLNEKGCAALGKNKEQAVCNVSDRRAFTLMTGGLANPDHGFMARYRVDNPPPEKFEAVEETAEIEAVEEDEDDSANDEGHGKGIGSEGGMAVGQKKSKKLKKEKAISLKAEKREKAIREG</sequence>